<name>A0ABD2PDQ5_9CUCU</name>
<evidence type="ECO:0008006" key="8">
    <source>
        <dbReference type="Google" id="ProtNLM"/>
    </source>
</evidence>
<dbReference type="EMBL" id="JABFTP020000185">
    <property type="protein sequence ID" value="KAL3289098.1"/>
    <property type="molecule type" value="Genomic_DNA"/>
</dbReference>
<evidence type="ECO:0000256" key="3">
    <source>
        <dbReference type="PROSITE-ProRule" id="PRU00446"/>
    </source>
</evidence>
<feature type="domain" description="Ig-like" evidence="4">
    <location>
        <begin position="1"/>
        <end position="87"/>
    </location>
</feature>
<comment type="caution">
    <text evidence="3">Lacks conserved residue(s) required for the propagation of feature annotation.</text>
</comment>
<comment type="caution">
    <text evidence="6">The sequence shown here is derived from an EMBL/GenBank/DDBJ whole genome shotgun (WGS) entry which is preliminary data.</text>
</comment>
<feature type="domain" description="Olfactomedin-like" evidence="5">
    <location>
        <begin position="171"/>
        <end position="421"/>
    </location>
</feature>
<dbReference type="Pfam" id="PF02191">
    <property type="entry name" value="OLF"/>
    <property type="match status" value="1"/>
</dbReference>
<dbReference type="PANTHER" id="PTHR23192:SF85">
    <property type="entry name" value="GLIOMEDIN"/>
    <property type="match status" value="1"/>
</dbReference>
<accession>A0ABD2PDQ5</accession>
<dbReference type="AlphaFoldDB" id="A0ABD2PDQ5"/>
<evidence type="ECO:0000256" key="2">
    <source>
        <dbReference type="ARBA" id="ARBA00022525"/>
    </source>
</evidence>
<organism evidence="6 7">
    <name type="scientific">Cryptolaemus montrouzieri</name>
    <dbReference type="NCBI Taxonomy" id="559131"/>
    <lineage>
        <taxon>Eukaryota</taxon>
        <taxon>Metazoa</taxon>
        <taxon>Ecdysozoa</taxon>
        <taxon>Arthropoda</taxon>
        <taxon>Hexapoda</taxon>
        <taxon>Insecta</taxon>
        <taxon>Pterygota</taxon>
        <taxon>Neoptera</taxon>
        <taxon>Endopterygota</taxon>
        <taxon>Coleoptera</taxon>
        <taxon>Polyphaga</taxon>
        <taxon>Cucujiformia</taxon>
        <taxon>Coccinelloidea</taxon>
        <taxon>Coccinellidae</taxon>
        <taxon>Scymninae</taxon>
        <taxon>Scymnini</taxon>
        <taxon>Cryptolaemus</taxon>
    </lineage>
</organism>
<gene>
    <name evidence="6" type="ORF">HHI36_003539</name>
</gene>
<comment type="subcellular location">
    <subcellularLocation>
        <location evidence="1">Secreted</location>
    </subcellularLocation>
</comment>
<dbReference type="PROSITE" id="PS50835">
    <property type="entry name" value="IG_LIKE"/>
    <property type="match status" value="1"/>
</dbReference>
<sequence>MVAARNGSAAILECETEAFPEPLRYWERSDGRLLENNEKYRIDYIGQRENYRTKMRLNITRTTAYDFNFIYLCVSKNELQTTRGEITLFEGDPRHAHRPSAEGKETVYGMLPPERVSLEDICGPQFECPDCGKLEMKCNGSGVSLIDLITRWEIRPYGTTKYKGYPNRKTDCVLYAVGKPVYHRFTEDSFGSWMRDSHPSDNDIEKIWVTREKNDTYLFQYDNKTMFRRDTPSRKYLLDRPFKGNAHVVYHGHFYYNERDTARIIRMNLFDERTAALDLPITNMNRTTNLYTSQYNFMDFSVDDNGLWVIFAVPETNNTAIMKVDEHVMEPQYIWNVSVQHKRVGDMFVVCGVLYAVDSVTERSTSIRFALDLYRGVLLDVNLAFSNPFKKTTMIGYNHRLKELYTWDKGNQLTYPVRYHELDYNSTTRDDKFDHSDPSFL</sequence>
<dbReference type="GO" id="GO:0005576">
    <property type="term" value="C:extracellular region"/>
    <property type="evidence" value="ECO:0007669"/>
    <property type="project" value="UniProtKB-SubCell"/>
</dbReference>
<dbReference type="InterPro" id="IPR003112">
    <property type="entry name" value="Olfac-like_dom"/>
</dbReference>
<dbReference type="PROSITE" id="PS51132">
    <property type="entry name" value="OLF"/>
    <property type="match status" value="1"/>
</dbReference>
<dbReference type="InterPro" id="IPR036179">
    <property type="entry name" value="Ig-like_dom_sf"/>
</dbReference>
<dbReference type="Proteomes" id="UP001516400">
    <property type="component" value="Unassembled WGS sequence"/>
</dbReference>
<dbReference type="SMART" id="SM00284">
    <property type="entry name" value="OLF"/>
    <property type="match status" value="1"/>
</dbReference>
<dbReference type="Gene3D" id="2.60.40.10">
    <property type="entry name" value="Immunoglobulins"/>
    <property type="match status" value="1"/>
</dbReference>
<evidence type="ECO:0000259" key="5">
    <source>
        <dbReference type="PROSITE" id="PS51132"/>
    </source>
</evidence>
<proteinExistence type="predicted"/>
<keyword evidence="7" id="KW-1185">Reference proteome</keyword>
<dbReference type="InterPro" id="IPR007110">
    <property type="entry name" value="Ig-like_dom"/>
</dbReference>
<evidence type="ECO:0000256" key="1">
    <source>
        <dbReference type="ARBA" id="ARBA00004613"/>
    </source>
</evidence>
<dbReference type="InterPro" id="IPR013783">
    <property type="entry name" value="Ig-like_fold"/>
</dbReference>
<protein>
    <recommendedName>
        <fullName evidence="8">Olfactomedin-like domain-containing protein</fullName>
    </recommendedName>
</protein>
<reference evidence="6 7" key="1">
    <citation type="journal article" date="2021" name="BMC Biol.">
        <title>Horizontally acquired antibacterial genes associated with adaptive radiation of ladybird beetles.</title>
        <authorList>
            <person name="Li H.S."/>
            <person name="Tang X.F."/>
            <person name="Huang Y.H."/>
            <person name="Xu Z.Y."/>
            <person name="Chen M.L."/>
            <person name="Du X.Y."/>
            <person name="Qiu B.Y."/>
            <person name="Chen P.T."/>
            <person name="Zhang W."/>
            <person name="Slipinski A."/>
            <person name="Escalona H.E."/>
            <person name="Waterhouse R.M."/>
            <person name="Zwick A."/>
            <person name="Pang H."/>
        </authorList>
    </citation>
    <scope>NUCLEOTIDE SEQUENCE [LARGE SCALE GENOMIC DNA]</scope>
    <source>
        <strain evidence="6">SYSU2018</strain>
    </source>
</reference>
<dbReference type="PANTHER" id="PTHR23192">
    <property type="entry name" value="OLFACTOMEDIN-RELATED"/>
    <property type="match status" value="1"/>
</dbReference>
<keyword evidence="2" id="KW-0964">Secreted</keyword>
<evidence type="ECO:0000313" key="7">
    <source>
        <dbReference type="Proteomes" id="UP001516400"/>
    </source>
</evidence>
<evidence type="ECO:0000313" key="6">
    <source>
        <dbReference type="EMBL" id="KAL3289098.1"/>
    </source>
</evidence>
<dbReference type="SUPFAM" id="SSF48726">
    <property type="entry name" value="Immunoglobulin"/>
    <property type="match status" value="1"/>
</dbReference>
<evidence type="ECO:0000259" key="4">
    <source>
        <dbReference type="PROSITE" id="PS50835"/>
    </source>
</evidence>
<dbReference type="InterPro" id="IPR050605">
    <property type="entry name" value="Olfactomedin-like_domain"/>
</dbReference>